<proteinExistence type="predicted"/>
<evidence type="ECO:0000313" key="2">
    <source>
        <dbReference type="Proteomes" id="UP000042738"/>
    </source>
</evidence>
<reference evidence="1 2" key="1">
    <citation type="journal article" date="2014" name="Genome Announc.">
        <title>Whole-Genome Sequence of Serratia symbiotica Strain CWBI-2.3T, a Free-Living Symbiont of the Black Bean Aphid Aphis fabae.</title>
        <authorList>
            <person name="Foray V."/>
            <person name="Grigorescu A.S."/>
            <person name="Sabri A."/>
            <person name="Haubruge E."/>
            <person name="Lognay G."/>
            <person name="Francis F."/>
            <person name="Fauconnier M.L."/>
            <person name="Hance T."/>
            <person name="Thonart P."/>
        </authorList>
    </citation>
    <scope>NUCLEOTIDE SEQUENCE [LARGE SCALE GENOMIC DNA]</scope>
    <source>
        <strain evidence="1">CWBI-2.3</strain>
    </source>
</reference>
<gene>
    <name evidence="1" type="ORF">SYMBAF_11275</name>
</gene>
<dbReference type="GeneID" id="93737075"/>
<dbReference type="Proteomes" id="UP000042738">
    <property type="component" value="Chromosome"/>
</dbReference>
<accession>A0A068Z5D5</accession>
<dbReference type="EMBL" id="CP050855">
    <property type="protein sequence ID" value="QLH63399.1"/>
    <property type="molecule type" value="Genomic_DNA"/>
</dbReference>
<protein>
    <submittedName>
        <fullName evidence="1">Head completion/stabilization protein</fullName>
    </submittedName>
</protein>
<dbReference type="AlphaFoldDB" id="A0A068Z5D5"/>
<evidence type="ECO:0000313" key="1">
    <source>
        <dbReference type="EMBL" id="QLH63399.1"/>
    </source>
</evidence>
<dbReference type="STRING" id="138074.SYMBAF_80094"/>
<dbReference type="Pfam" id="PF05926">
    <property type="entry name" value="Phage_GPL"/>
    <property type="match status" value="1"/>
</dbReference>
<organism evidence="1 2">
    <name type="scientific">Serratia symbiotica</name>
    <dbReference type="NCBI Taxonomy" id="138074"/>
    <lineage>
        <taxon>Bacteria</taxon>
        <taxon>Pseudomonadati</taxon>
        <taxon>Pseudomonadota</taxon>
        <taxon>Gammaproteobacteria</taxon>
        <taxon>Enterobacterales</taxon>
        <taxon>Yersiniaceae</taxon>
        <taxon>Serratia</taxon>
    </lineage>
</organism>
<sequence>MSFIQVAPAASQPGMIISNHPFFPDIDTQHLRAAQRLDATVTNERLREALLIALASVNDDLREWRLEQERRGVAGIADTTAERLDGVSVNLHRYRRAVYSLTHANLLERYRNFDTTTHGSKLAEQKESTADDLTRDARFSVRDILGKPRSTFVLV</sequence>
<dbReference type="RefSeq" id="WP_040266572.1">
    <property type="nucleotide sequence ID" value="NZ_CAXKXZ010000015.1"/>
</dbReference>
<dbReference type="InterPro" id="IPR009225">
    <property type="entry name" value="Phage_head_completion_GpL"/>
</dbReference>
<name>A0A068Z5D5_9GAMM</name>